<dbReference type="InterPro" id="IPR057489">
    <property type="entry name" value="Menorin_C"/>
</dbReference>
<name>A0ABM0GIB1_SACKO</name>
<organism evidence="4 5">
    <name type="scientific">Saccoglossus kowalevskii</name>
    <name type="common">Acorn worm</name>
    <dbReference type="NCBI Taxonomy" id="10224"/>
    <lineage>
        <taxon>Eukaryota</taxon>
        <taxon>Metazoa</taxon>
        <taxon>Hemichordata</taxon>
        <taxon>Enteropneusta</taxon>
        <taxon>Harrimaniidae</taxon>
        <taxon>Saccoglossus</taxon>
    </lineage>
</organism>
<comment type="similarity">
    <text evidence="1">Belongs to the menorin family.</text>
</comment>
<evidence type="ECO:0000259" key="3">
    <source>
        <dbReference type="Pfam" id="PF25161"/>
    </source>
</evidence>
<dbReference type="InterPro" id="IPR019356">
    <property type="entry name" value="Menorin_dom"/>
</dbReference>
<proteinExistence type="inferred from homology"/>
<evidence type="ECO:0000256" key="1">
    <source>
        <dbReference type="ARBA" id="ARBA00044953"/>
    </source>
</evidence>
<dbReference type="Pfam" id="PF10223">
    <property type="entry name" value="Menorin_N"/>
    <property type="match status" value="1"/>
</dbReference>
<dbReference type="GeneID" id="100369160"/>
<dbReference type="PANTHER" id="PTHR21184">
    <property type="entry name" value="MENORIN (DENDRITIC BRANCHING PROTEIN)"/>
    <property type="match status" value="1"/>
</dbReference>
<gene>
    <name evidence="5" type="primary">LOC100369160</name>
</gene>
<keyword evidence="4" id="KW-1185">Reference proteome</keyword>
<accession>A0ABM0GIB1</accession>
<dbReference type="PANTHER" id="PTHR21184:SF6">
    <property type="entry name" value="CONSERVED PLASMA MEMBRANE PROTEIN"/>
    <property type="match status" value="1"/>
</dbReference>
<reference evidence="5" key="1">
    <citation type="submission" date="2025-08" db="UniProtKB">
        <authorList>
            <consortium name="RefSeq"/>
        </authorList>
    </citation>
    <scope>IDENTIFICATION</scope>
    <source>
        <tissue evidence="5">Testes</tissue>
    </source>
</reference>
<evidence type="ECO:0000259" key="2">
    <source>
        <dbReference type="Pfam" id="PF10223"/>
    </source>
</evidence>
<dbReference type="RefSeq" id="XP_002730456.1">
    <property type="nucleotide sequence ID" value="XM_002730410.1"/>
</dbReference>
<dbReference type="Pfam" id="PF25161">
    <property type="entry name" value="Menorin_C"/>
    <property type="match status" value="1"/>
</dbReference>
<evidence type="ECO:0000313" key="4">
    <source>
        <dbReference type="Proteomes" id="UP000694865"/>
    </source>
</evidence>
<protein>
    <submittedName>
        <fullName evidence="5">Uncharacterized protein LOC100369160</fullName>
    </submittedName>
</protein>
<sequence>MTVMNWTVPFGVGVLVFINLDKISLGKPSTNGKPGGEKLSTNTMVNIVDYFEEAEGDGLNIIWAHGVNSKEELYDALNDDTMMLEGDIVLEGMGTENETDTPVMAHPPLVYSDITLAEWLYGITETDKGMKLDFKDINAVDISMQMVRDMEARIHQPLWVNADIVEGPNSNKEPIPPVEFITSCNLGFPFTVMSLGWTTFFLPFLDDDMYTWTMIYDNLRYSYPLKNPVTFPVRALWVITSWPKFIWLLGLRERFSITVWHGTLDPVDVNGLVALRKHGDVKRIYYDLPDRIRNEFLDALEKYENVTVETEKLWEYHLWRGVTTGIRSDHVYISTEGAGLSGSHHCGFIESRREYIPDQASIEIKGRVQFAPKDVQITAGQGSGLEVYIRSRGVSNKNTVVGGVKLYIDRDGSVYLEPNTGNDDVSQTRQSGTVSSVDCYNFNIIDSGPSYGVKATITPVTCSDGFGGEQDDHDSLTLSLGSLTEEEKYYVVFTKTGKEMDVVLEDVHVLEEILDVSSAITSNISGLCYLICLVSIYFY</sequence>
<feature type="domain" description="Menorin-like" evidence="2">
    <location>
        <begin position="57"/>
        <end position="292"/>
    </location>
</feature>
<evidence type="ECO:0000313" key="5">
    <source>
        <dbReference type="RefSeq" id="XP_002730456.1"/>
    </source>
</evidence>
<feature type="domain" description="Menorin C-terminal" evidence="3">
    <location>
        <begin position="359"/>
        <end position="508"/>
    </location>
</feature>
<dbReference type="Proteomes" id="UP000694865">
    <property type="component" value="Unplaced"/>
</dbReference>